<keyword evidence="7" id="KW-1185">Reference proteome</keyword>
<dbReference type="Pfam" id="PF00425">
    <property type="entry name" value="Chorismate_bind"/>
    <property type="match status" value="1"/>
</dbReference>
<dbReference type="NCBIfam" id="TIGR03494">
    <property type="entry name" value="salicyl_syn"/>
    <property type="match status" value="1"/>
</dbReference>
<dbReference type="PRINTS" id="PR00095">
    <property type="entry name" value="ANTSNTHASEI"/>
</dbReference>
<dbReference type="SUPFAM" id="SSF56322">
    <property type="entry name" value="ADC synthase"/>
    <property type="match status" value="1"/>
</dbReference>
<keyword evidence="3" id="KW-0460">Magnesium</keyword>
<dbReference type="GO" id="GO:0016833">
    <property type="term" value="F:oxo-acid-lyase activity"/>
    <property type="evidence" value="ECO:0007669"/>
    <property type="project" value="InterPro"/>
</dbReference>
<dbReference type="InterPro" id="IPR015890">
    <property type="entry name" value="Chorismate_C"/>
</dbReference>
<sequence>MTTLLDTAPPPSEPAVYRTRSTRGRFDPAALATTLAAAGLAEHCVLYERGDDWWYAAGVLCAVSVHHDRAVVRYGDQRIEHPYTGSPLRALAELTADLPVMDWHGYGWLAFEFAQAHERPVALPRPGADPAPLAQLVVPRVEARISTTSIDVRAVDDRTLDRVLDIAARLPGASCDRPPAGRRTPVDVHTPDGDAYRSAVARAVERIEAGHLAKVILSRRVPVPFEVDLARTCLHGRRANTPARTFLLDLPGMRATGFSPETVAEVDADGFVRTQPLAGTRALGLGGDRDRINRGELCTDPKELYEHAISVRASDAELRTVCQPDSVAVRDFMSVRARGSVQHLGSHVEGRLRGGASCWDAIGVLFPAVTASGIPKAAACREIADLEPGARGLYAGAVFQVGHDGTLDAALALRAVFTQDGRSWLRAGAGVVAGSRPDREYTETCEKLASIAPYLVAADAGGVRA</sequence>
<dbReference type="EMBL" id="FLUV01002492">
    <property type="protein sequence ID" value="SBW28815.1"/>
    <property type="molecule type" value="Genomic_DNA"/>
</dbReference>
<dbReference type="EC" id="4.1.3.-" evidence="6"/>
<proteinExistence type="predicted"/>
<evidence type="ECO:0000313" key="7">
    <source>
        <dbReference type="Proteomes" id="UP000199013"/>
    </source>
</evidence>
<dbReference type="PANTHER" id="PTHR11236:SF48">
    <property type="entry name" value="ISOCHORISMATE SYNTHASE MENF"/>
    <property type="match status" value="1"/>
</dbReference>
<dbReference type="PANTHER" id="PTHR11236">
    <property type="entry name" value="AMINOBENZOATE/ANTHRANILATE SYNTHASE"/>
    <property type="match status" value="1"/>
</dbReference>
<dbReference type="GO" id="GO:0046872">
    <property type="term" value="F:metal ion binding"/>
    <property type="evidence" value="ECO:0007669"/>
    <property type="project" value="UniProtKB-KW"/>
</dbReference>
<name>A0A1C3PG61_9ACTN</name>
<dbReference type="AlphaFoldDB" id="A0A1C3PG61"/>
<evidence type="ECO:0000256" key="3">
    <source>
        <dbReference type="ARBA" id="ARBA00022842"/>
    </source>
</evidence>
<dbReference type="Proteomes" id="UP000199013">
    <property type="component" value="Unassembled WGS sequence"/>
</dbReference>
<dbReference type="Gene3D" id="3.60.120.10">
    <property type="entry name" value="Anthranilate synthase"/>
    <property type="match status" value="1"/>
</dbReference>
<evidence type="ECO:0000256" key="1">
    <source>
        <dbReference type="ARBA" id="ARBA00001946"/>
    </source>
</evidence>
<keyword evidence="4 6" id="KW-0456">Lyase</keyword>
<evidence type="ECO:0000259" key="5">
    <source>
        <dbReference type="Pfam" id="PF00425"/>
    </source>
</evidence>
<dbReference type="InterPro" id="IPR019996">
    <property type="entry name" value="Salicylate_synthase"/>
</dbReference>
<dbReference type="InterPro" id="IPR019999">
    <property type="entry name" value="Anth_synth_I-like"/>
</dbReference>
<keyword evidence="2" id="KW-0479">Metal-binding</keyword>
<dbReference type="InterPro" id="IPR005801">
    <property type="entry name" value="ADC_synthase"/>
</dbReference>
<evidence type="ECO:0000256" key="2">
    <source>
        <dbReference type="ARBA" id="ARBA00022723"/>
    </source>
</evidence>
<reference evidence="7" key="1">
    <citation type="submission" date="2016-02" db="EMBL/GenBank/DDBJ databases">
        <authorList>
            <person name="Wibberg D."/>
        </authorList>
    </citation>
    <scope>NUCLEOTIDE SEQUENCE [LARGE SCALE GENOMIC DNA]</scope>
</reference>
<gene>
    <name evidence="6" type="primary">mbtI</name>
    <name evidence="6" type="ORF">FDG2_6038</name>
</gene>
<evidence type="ECO:0000256" key="4">
    <source>
        <dbReference type="ARBA" id="ARBA00023239"/>
    </source>
</evidence>
<comment type="cofactor">
    <cofactor evidence="1">
        <name>Mg(2+)</name>
        <dbReference type="ChEBI" id="CHEBI:18420"/>
    </cofactor>
</comment>
<dbReference type="GO" id="GO:0008909">
    <property type="term" value="F:isochorismate synthase activity"/>
    <property type="evidence" value="ECO:0007669"/>
    <property type="project" value="InterPro"/>
</dbReference>
<evidence type="ECO:0000313" key="6">
    <source>
        <dbReference type="EMBL" id="SBW28815.1"/>
    </source>
</evidence>
<accession>A0A1C3PG61</accession>
<organism evidence="6 7">
    <name type="scientific">Candidatus Protofrankia californiensis</name>
    <dbReference type="NCBI Taxonomy" id="1839754"/>
    <lineage>
        <taxon>Bacteria</taxon>
        <taxon>Bacillati</taxon>
        <taxon>Actinomycetota</taxon>
        <taxon>Actinomycetes</taxon>
        <taxon>Frankiales</taxon>
        <taxon>Frankiaceae</taxon>
        <taxon>Protofrankia</taxon>
    </lineage>
</organism>
<feature type="domain" description="Chorismate-utilising enzyme C-terminal" evidence="5">
    <location>
        <begin position="194"/>
        <end position="447"/>
    </location>
</feature>
<dbReference type="GO" id="GO:0000162">
    <property type="term" value="P:L-tryptophan biosynthetic process"/>
    <property type="evidence" value="ECO:0007669"/>
    <property type="project" value="TreeGrafter"/>
</dbReference>
<keyword evidence="6" id="KW-0670">Pyruvate</keyword>
<protein>
    <submittedName>
        <fullName evidence="6">Isochorismate synthase/isochorismate-pyruvate lyase MbtI</fullName>
        <ecNumber evidence="6">4.1.3.-</ecNumber>
    </submittedName>
</protein>